<dbReference type="InterPro" id="IPR000560">
    <property type="entry name" value="His_Pase_clade-2"/>
</dbReference>
<dbReference type="SUPFAM" id="SSF53254">
    <property type="entry name" value="Phosphoglycerate mutase-like"/>
    <property type="match status" value="1"/>
</dbReference>
<evidence type="ECO:0000256" key="1">
    <source>
        <dbReference type="SAM" id="SignalP"/>
    </source>
</evidence>
<keyword evidence="1" id="KW-0732">Signal</keyword>
<dbReference type="InterPro" id="IPR033379">
    <property type="entry name" value="Acid_Pase_AS"/>
</dbReference>
<reference evidence="2 3" key="1">
    <citation type="submission" date="2024-05" db="EMBL/GenBank/DDBJ databases">
        <authorList>
            <person name="De Oliveira J.P."/>
            <person name="Noriler S.A."/>
            <person name="De Oliveira A.G."/>
            <person name="Sipoli D.S."/>
        </authorList>
    </citation>
    <scope>NUCLEOTIDE SEQUENCE [LARGE SCALE GENOMIC DNA]</scope>
    <source>
        <strain evidence="2 3">LABIM186</strain>
    </source>
</reference>
<proteinExistence type="predicted"/>
<feature type="chain" id="PRO_5045531644" evidence="1">
    <location>
        <begin position="24"/>
        <end position="109"/>
    </location>
</feature>
<evidence type="ECO:0000313" key="2">
    <source>
        <dbReference type="EMBL" id="MEO3957716.1"/>
    </source>
</evidence>
<dbReference type="Pfam" id="PF00328">
    <property type="entry name" value="His_Phos_2"/>
    <property type="match status" value="1"/>
</dbReference>
<organism evidence="2 3">
    <name type="scientific">Chromobacterium piscinae</name>
    <dbReference type="NCBI Taxonomy" id="686831"/>
    <lineage>
        <taxon>Bacteria</taxon>
        <taxon>Pseudomonadati</taxon>
        <taxon>Pseudomonadota</taxon>
        <taxon>Betaproteobacteria</taxon>
        <taxon>Neisseriales</taxon>
        <taxon>Chromobacteriaceae</taxon>
        <taxon>Chromobacterium</taxon>
    </lineage>
</organism>
<dbReference type="PROSITE" id="PS00616">
    <property type="entry name" value="HIS_ACID_PHOSPHAT_1"/>
    <property type="match status" value="1"/>
</dbReference>
<dbReference type="Gene3D" id="3.40.50.1240">
    <property type="entry name" value="Phosphoglycerate mutase-like"/>
    <property type="match status" value="1"/>
</dbReference>
<protein>
    <submittedName>
        <fullName evidence="2">Histidine-type phosphatase</fullName>
    </submittedName>
</protein>
<sequence>MIFPRRAFAALCALLLWSTQAAAQSPTYQLEQVVELSRHGVRPPTPGNRKEIEAATQRPWPVWSTRDGELTGHGYAAVVNKGRWEGEHYRQLGLLTGGCPQPQDIYVRA</sequence>
<name>A0ABV0HEM0_9NEIS</name>
<dbReference type="Proteomes" id="UP001438292">
    <property type="component" value="Unassembled WGS sequence"/>
</dbReference>
<gene>
    <name evidence="2" type="ORF">ABH309_25055</name>
</gene>
<accession>A0ABV0HEM0</accession>
<evidence type="ECO:0000313" key="3">
    <source>
        <dbReference type="Proteomes" id="UP001438292"/>
    </source>
</evidence>
<dbReference type="InterPro" id="IPR029033">
    <property type="entry name" value="His_PPase_superfam"/>
</dbReference>
<dbReference type="EMBL" id="JBDQQU010000399">
    <property type="protein sequence ID" value="MEO3957716.1"/>
    <property type="molecule type" value="Genomic_DNA"/>
</dbReference>
<dbReference type="RefSeq" id="WP_333621405.1">
    <property type="nucleotide sequence ID" value="NZ_JBDQQU010000399.1"/>
</dbReference>
<keyword evidence="3" id="KW-1185">Reference proteome</keyword>
<feature type="non-terminal residue" evidence="2">
    <location>
        <position position="109"/>
    </location>
</feature>
<comment type="caution">
    <text evidence="2">The sequence shown here is derived from an EMBL/GenBank/DDBJ whole genome shotgun (WGS) entry which is preliminary data.</text>
</comment>
<feature type="signal peptide" evidence="1">
    <location>
        <begin position="1"/>
        <end position="23"/>
    </location>
</feature>